<dbReference type="AlphaFoldDB" id="A0A1S6J223"/>
<protein>
    <submittedName>
        <fullName evidence="3">Uncharacterized protein</fullName>
    </submittedName>
</protein>
<feature type="transmembrane region" description="Helical" evidence="2">
    <location>
        <begin position="25"/>
        <end position="43"/>
    </location>
</feature>
<proteinExistence type="predicted"/>
<dbReference type="KEGG" id="spac:B1H29_01595"/>
<feature type="region of interest" description="Disordered" evidence="1">
    <location>
        <begin position="81"/>
        <end position="100"/>
    </location>
</feature>
<reference evidence="3 4" key="1">
    <citation type="submission" date="2017-02" db="EMBL/GenBank/DDBJ databases">
        <title>Streptomyces pactum ACT12 Genome sequencing and assembly.</title>
        <authorList>
            <person name="Xue Q."/>
            <person name="Yan X."/>
            <person name="Jia L."/>
            <person name="Yan H."/>
        </authorList>
    </citation>
    <scope>NUCLEOTIDE SEQUENCE [LARGE SCALE GENOMIC DNA]</scope>
    <source>
        <strain evidence="3 4">ACT12</strain>
    </source>
</reference>
<dbReference type="EMBL" id="CP019724">
    <property type="protein sequence ID" value="AQS65806.1"/>
    <property type="molecule type" value="Genomic_DNA"/>
</dbReference>
<keyword evidence="2" id="KW-0472">Membrane</keyword>
<dbReference type="Proteomes" id="UP000189443">
    <property type="component" value="Chromosome"/>
</dbReference>
<evidence type="ECO:0000256" key="2">
    <source>
        <dbReference type="SAM" id="Phobius"/>
    </source>
</evidence>
<feature type="transmembrane region" description="Helical" evidence="2">
    <location>
        <begin position="49"/>
        <end position="72"/>
    </location>
</feature>
<keyword evidence="4" id="KW-1185">Reference proteome</keyword>
<evidence type="ECO:0000256" key="1">
    <source>
        <dbReference type="SAM" id="MobiDB-lite"/>
    </source>
</evidence>
<sequence length="100" mass="11206">MASSTDHHTPVAVAPRLRQLLRIRAFYAGGSFLWAVTAAWTWWESPGSRQMWASVLLLSVFSGLLLTTSLWVRRLEHAGTKRPVHHAAPRTVGRAQHARP</sequence>
<keyword evidence="2" id="KW-1133">Transmembrane helix</keyword>
<evidence type="ECO:0000313" key="3">
    <source>
        <dbReference type="EMBL" id="AQS65806.1"/>
    </source>
</evidence>
<accession>A0A1S6J223</accession>
<keyword evidence="2" id="KW-0812">Transmembrane</keyword>
<gene>
    <name evidence="3" type="ORF">B1H29_01595</name>
</gene>
<dbReference type="RefSeq" id="WP_055421485.1">
    <property type="nucleotide sequence ID" value="NZ_CP019724.1"/>
</dbReference>
<organism evidence="3 4">
    <name type="scientific">Streptomyces pactum</name>
    <dbReference type="NCBI Taxonomy" id="68249"/>
    <lineage>
        <taxon>Bacteria</taxon>
        <taxon>Bacillati</taxon>
        <taxon>Actinomycetota</taxon>
        <taxon>Actinomycetes</taxon>
        <taxon>Kitasatosporales</taxon>
        <taxon>Streptomycetaceae</taxon>
        <taxon>Streptomyces</taxon>
    </lineage>
</organism>
<name>A0A1S6J223_9ACTN</name>
<dbReference type="OrthoDB" id="4327951at2"/>
<evidence type="ECO:0000313" key="4">
    <source>
        <dbReference type="Proteomes" id="UP000189443"/>
    </source>
</evidence>